<dbReference type="PANTHER" id="PTHR11081">
    <property type="entry name" value="FLAP ENDONUCLEASE FAMILY MEMBER"/>
    <property type="match status" value="1"/>
</dbReference>
<feature type="region of interest" description="Disordered" evidence="1">
    <location>
        <begin position="644"/>
        <end position="668"/>
    </location>
</feature>
<evidence type="ECO:0000259" key="2">
    <source>
        <dbReference type="SMART" id="SM00484"/>
    </source>
</evidence>
<dbReference type="Gene3D" id="1.10.150.20">
    <property type="entry name" value="5' to 3' exonuclease, C-terminal subdomain"/>
    <property type="match status" value="1"/>
</dbReference>
<dbReference type="EMBL" id="SWFT01000050">
    <property type="protein sequence ID" value="KAA8905107.1"/>
    <property type="molecule type" value="Genomic_DNA"/>
</dbReference>
<dbReference type="InterPro" id="IPR006084">
    <property type="entry name" value="XPG/Rad2"/>
</dbReference>
<dbReference type="OrthoDB" id="2959108at2759"/>
<dbReference type="Proteomes" id="UP000449547">
    <property type="component" value="Unassembled WGS sequence"/>
</dbReference>
<feature type="compositionally biased region" description="Basic residues" evidence="1">
    <location>
        <begin position="551"/>
        <end position="563"/>
    </location>
</feature>
<dbReference type="VEuPathDB" id="FungiDB:DIURU_001535"/>
<dbReference type="GeneID" id="54780188"/>
<dbReference type="CDD" id="cd09900">
    <property type="entry name" value="H3TH_XPG-like"/>
    <property type="match status" value="1"/>
</dbReference>
<keyword evidence="4" id="KW-1185">Reference proteome</keyword>
<dbReference type="PRINTS" id="PR00853">
    <property type="entry name" value="XPGRADSUPER"/>
</dbReference>
<dbReference type="GO" id="GO:0005634">
    <property type="term" value="C:nucleus"/>
    <property type="evidence" value="ECO:0007669"/>
    <property type="project" value="TreeGrafter"/>
</dbReference>
<dbReference type="RefSeq" id="XP_034013493.1">
    <property type="nucleotide sequence ID" value="XM_034154089.1"/>
</dbReference>
<dbReference type="Pfam" id="PF00867">
    <property type="entry name" value="XPG_I"/>
    <property type="match status" value="1"/>
</dbReference>
<dbReference type="AlphaFoldDB" id="A0A642UTM7"/>
<dbReference type="InterPro" id="IPR029060">
    <property type="entry name" value="PIN-like_dom_sf"/>
</dbReference>
<dbReference type="CDD" id="cd09870">
    <property type="entry name" value="PIN_YEN1"/>
    <property type="match status" value="1"/>
</dbReference>
<dbReference type="PANTHER" id="PTHR11081:SF72">
    <property type="entry name" value="HOLLIDAY JUNCTION RESOLVASE YEN1"/>
    <property type="match status" value="1"/>
</dbReference>
<feature type="region of interest" description="Disordered" evidence="1">
    <location>
        <begin position="532"/>
        <end position="629"/>
    </location>
</feature>
<dbReference type="GO" id="GO:0017108">
    <property type="term" value="F:5'-flap endonuclease activity"/>
    <property type="evidence" value="ECO:0007669"/>
    <property type="project" value="TreeGrafter"/>
</dbReference>
<sequence length="668" mass="74436">MGISGLWEEVSAAFRPRVTLERFVVDFLAAHGRPPTVAVDAFIFLQGSGAVRNILIKMMNLVALKVGVVVVFDGRFKPAKLRNEGSPIPDWQAEHAAFSQSTEDDWEEDSSSVRQLKAHFRQFGIDYFQAPGEAEAQCALFQKWGVVDYVVTNDSDVFVFGATKVLRNFNKYPADIMGNSPHNLHKVGASKHYWVTPVHMDDIEAQFGLTRDRLVFLASLRGGDYSSGVTQIGIKNALRLAVCGSEAHTKLVTTTAALAKDKKAQGDVDLDDVATLARACFGDRSPTKLFHNQSWPQVDHDMIDTVDRLVATMVGRYNRRVFGRLVKAAADIVLDCDLYRLYLAPIVAPGLYRFDTSTVSGCDCDTLRLPQGMVVTEPGGEIIPRYHRDRRIGDTYVEYSTDNRICHQEFSGENTHPCRVSIGNGYWLTVKLTVLLCIIHCHELAVDLSGFSVQAETTMEGVHMHCVVYDAPMLLERFPEASENRTKKRPATPDNHVYIPSALLDHFAPHLAEAYQHQLKAQERKRSPFKTLDSFNMCTPKPQTPPPSSPPRKRKKTTTKKPAKLQIGQQSIDSFFLGRGNSPTAPGAPRQFRLNTPPVLEAPSSSQRRSPCWDSSPILRGHRPPPELGEIKIPLLSVPLLHHDDSDDPWLQLRSPSYTQDSEVSSVS</sequence>
<gene>
    <name evidence="3" type="ORF">DIURU_001535</name>
</gene>
<evidence type="ECO:0000313" key="4">
    <source>
        <dbReference type="Proteomes" id="UP000449547"/>
    </source>
</evidence>
<dbReference type="GO" id="GO:0008409">
    <property type="term" value="F:5'-3' exonuclease activity"/>
    <property type="evidence" value="ECO:0007669"/>
    <property type="project" value="TreeGrafter"/>
</dbReference>
<dbReference type="GO" id="GO:0006974">
    <property type="term" value="P:DNA damage response"/>
    <property type="evidence" value="ECO:0007669"/>
    <property type="project" value="UniProtKB-ARBA"/>
</dbReference>
<dbReference type="SUPFAM" id="SSF88723">
    <property type="entry name" value="PIN domain-like"/>
    <property type="match status" value="1"/>
</dbReference>
<dbReference type="SMART" id="SM00484">
    <property type="entry name" value="XPGI"/>
    <property type="match status" value="1"/>
</dbReference>
<feature type="compositionally biased region" description="Polar residues" evidence="1">
    <location>
        <begin position="654"/>
        <end position="668"/>
    </location>
</feature>
<organism evidence="3 4">
    <name type="scientific">Diutina rugosa</name>
    <name type="common">Yeast</name>
    <name type="synonym">Candida rugosa</name>
    <dbReference type="NCBI Taxonomy" id="5481"/>
    <lineage>
        <taxon>Eukaryota</taxon>
        <taxon>Fungi</taxon>
        <taxon>Dikarya</taxon>
        <taxon>Ascomycota</taxon>
        <taxon>Saccharomycotina</taxon>
        <taxon>Pichiomycetes</taxon>
        <taxon>Debaryomycetaceae</taxon>
        <taxon>Diutina</taxon>
    </lineage>
</organism>
<comment type="caution">
    <text evidence="3">The sequence shown here is derived from an EMBL/GenBank/DDBJ whole genome shotgun (WGS) entry which is preliminary data.</text>
</comment>
<reference evidence="3 4" key="1">
    <citation type="submission" date="2019-07" db="EMBL/GenBank/DDBJ databases">
        <title>Genome assembly of two rare yeast pathogens: Diutina rugosa and Trichomonascus ciferrii.</title>
        <authorList>
            <person name="Mixao V."/>
            <person name="Saus E."/>
            <person name="Hansen A."/>
            <person name="Lass-Flor C."/>
            <person name="Gabaldon T."/>
        </authorList>
    </citation>
    <scope>NUCLEOTIDE SEQUENCE [LARGE SCALE GENOMIC DNA]</scope>
    <source>
        <strain evidence="3 4">CBS 613</strain>
    </source>
</reference>
<evidence type="ECO:0000256" key="1">
    <source>
        <dbReference type="SAM" id="MobiDB-lite"/>
    </source>
</evidence>
<dbReference type="Gene3D" id="3.40.50.1010">
    <property type="entry name" value="5'-nuclease"/>
    <property type="match status" value="1"/>
</dbReference>
<name>A0A642UTM7_DIURU</name>
<feature type="domain" description="XPG-I" evidence="2">
    <location>
        <begin position="121"/>
        <end position="189"/>
    </location>
</feature>
<evidence type="ECO:0000313" key="3">
    <source>
        <dbReference type="EMBL" id="KAA8905107.1"/>
    </source>
</evidence>
<accession>A0A642UTM7</accession>
<proteinExistence type="predicted"/>
<dbReference type="GO" id="GO:0005737">
    <property type="term" value="C:cytoplasm"/>
    <property type="evidence" value="ECO:0007669"/>
    <property type="project" value="TreeGrafter"/>
</dbReference>
<protein>
    <recommendedName>
        <fullName evidence="2">XPG-I domain-containing protein</fullName>
    </recommendedName>
</protein>
<dbReference type="InterPro" id="IPR006086">
    <property type="entry name" value="XPG-I_dom"/>
</dbReference>